<sequence length="168" mass="18081">MAPDRQALLVVDVQASFPVPEAIVAGIAALSRRLHTVATVERHDEAVTPFARQLGWTPPVDATPLVPADRVFVKHGYLPPPALIDHFRVRGIERVLVCGVQAETCCLAAGFLLFDAGLHPTLLRWLSVGSSLDRSGALGAALWRHHFGSVLEEPDALGLTSEPLPYPS</sequence>
<evidence type="ECO:0000313" key="1">
    <source>
        <dbReference type="EMBL" id="KAB7782362.1"/>
    </source>
</evidence>
<dbReference type="RefSeq" id="WP_152278801.1">
    <property type="nucleotide sequence ID" value="NZ_WEKV01000020.1"/>
</dbReference>
<protein>
    <recommendedName>
        <fullName evidence="3">Hydrolase</fullName>
    </recommendedName>
</protein>
<reference evidence="1 2" key="1">
    <citation type="submission" date="2019-10" db="EMBL/GenBank/DDBJ databases">
        <title>Draft Genome Sequence of the Caffeine Degrading Methylotroph Methylorubrum populi PINKEL.</title>
        <authorList>
            <person name="Dawson S.C."/>
            <person name="Zhang X."/>
            <person name="Wright M.E."/>
            <person name="Sharma G."/>
            <person name="Langner J.T."/>
            <person name="Ditty J.L."/>
            <person name="Subuyuj G.A."/>
        </authorList>
    </citation>
    <scope>NUCLEOTIDE SEQUENCE [LARGE SCALE GENOMIC DNA]</scope>
    <source>
        <strain evidence="1 2">Pinkel</strain>
    </source>
</reference>
<dbReference type="Gene3D" id="3.40.50.850">
    <property type="entry name" value="Isochorismatase-like"/>
    <property type="match status" value="1"/>
</dbReference>
<evidence type="ECO:0000313" key="2">
    <source>
        <dbReference type="Proteomes" id="UP000469949"/>
    </source>
</evidence>
<evidence type="ECO:0008006" key="3">
    <source>
        <dbReference type="Google" id="ProtNLM"/>
    </source>
</evidence>
<dbReference type="InterPro" id="IPR036380">
    <property type="entry name" value="Isochorismatase-like_sf"/>
</dbReference>
<name>A0A833J0U3_9HYPH</name>
<comment type="caution">
    <text evidence="1">The sequence shown here is derived from an EMBL/GenBank/DDBJ whole genome shotgun (WGS) entry which is preliminary data.</text>
</comment>
<dbReference type="Proteomes" id="UP000469949">
    <property type="component" value="Unassembled WGS sequence"/>
</dbReference>
<dbReference type="AlphaFoldDB" id="A0A833J0U3"/>
<accession>A0A833J0U3</accession>
<dbReference type="EMBL" id="WEKV01000020">
    <property type="protein sequence ID" value="KAB7782362.1"/>
    <property type="molecule type" value="Genomic_DNA"/>
</dbReference>
<organism evidence="1 2">
    <name type="scientific">Methylorubrum populi</name>
    <dbReference type="NCBI Taxonomy" id="223967"/>
    <lineage>
        <taxon>Bacteria</taxon>
        <taxon>Pseudomonadati</taxon>
        <taxon>Pseudomonadota</taxon>
        <taxon>Alphaproteobacteria</taxon>
        <taxon>Hyphomicrobiales</taxon>
        <taxon>Methylobacteriaceae</taxon>
        <taxon>Methylorubrum</taxon>
    </lineage>
</organism>
<gene>
    <name evidence="1" type="ORF">F8B43_5117</name>
</gene>
<dbReference type="SUPFAM" id="SSF52499">
    <property type="entry name" value="Isochorismatase-like hydrolases"/>
    <property type="match status" value="1"/>
</dbReference>
<proteinExistence type="predicted"/>